<reference evidence="1" key="1">
    <citation type="journal article" date="2020" name="mSystems">
        <title>Genome- and Community-Level Interaction Insights into Carbon Utilization and Element Cycling Functions of Hydrothermarchaeota in Hydrothermal Sediment.</title>
        <authorList>
            <person name="Zhou Z."/>
            <person name="Liu Y."/>
            <person name="Xu W."/>
            <person name="Pan J."/>
            <person name="Luo Z.H."/>
            <person name="Li M."/>
        </authorList>
    </citation>
    <scope>NUCLEOTIDE SEQUENCE [LARGE SCALE GENOMIC DNA]</scope>
    <source>
        <strain evidence="1">HyVt-28</strain>
    </source>
</reference>
<dbReference type="EMBL" id="DRDR01000040">
    <property type="protein sequence ID" value="HDL59986.1"/>
    <property type="molecule type" value="Genomic_DNA"/>
</dbReference>
<dbReference type="Proteomes" id="UP000886381">
    <property type="component" value="Unassembled WGS sequence"/>
</dbReference>
<sequence>MVNPLEEWQKEFDKKRRTLIKKYNLKTVKDVIEFFRYSNLRNREPDFCPLFKEGTKCHDLSDNELICFFCACPYFDYSLWDEETKIYGGCIINSKYGFRNEYGYWDCSKCLLPHREKFVRFYLKKYNVHKI</sequence>
<dbReference type="AlphaFoldDB" id="A0A7V0LUE1"/>
<gene>
    <name evidence="1" type="ORF">ENH14_00860</name>
</gene>
<protein>
    <recommendedName>
        <fullName evidence="2">Cysteine-rich small domain-containing protein</fullName>
    </recommendedName>
</protein>
<accession>A0A7V0LUE1</accession>
<evidence type="ECO:0000313" key="1">
    <source>
        <dbReference type="EMBL" id="HDL59986.1"/>
    </source>
</evidence>
<proteinExistence type="predicted"/>
<evidence type="ECO:0008006" key="2">
    <source>
        <dbReference type="Google" id="ProtNLM"/>
    </source>
</evidence>
<comment type="caution">
    <text evidence="1">The sequence shown here is derived from an EMBL/GenBank/DDBJ whole genome shotgun (WGS) entry which is preliminary data.</text>
</comment>
<name>A0A7V0LUE1_UNCW3</name>
<organism evidence="1">
    <name type="scientific">candidate division WOR-3 bacterium</name>
    <dbReference type="NCBI Taxonomy" id="2052148"/>
    <lineage>
        <taxon>Bacteria</taxon>
        <taxon>Bacteria division WOR-3</taxon>
    </lineage>
</organism>